<dbReference type="EMBL" id="CAUOFW020004646">
    <property type="protein sequence ID" value="CAK9166634.1"/>
    <property type="molecule type" value="Genomic_DNA"/>
</dbReference>
<dbReference type="PROSITE" id="PS00018">
    <property type="entry name" value="EF_HAND_1"/>
    <property type="match status" value="1"/>
</dbReference>
<dbReference type="Pfam" id="PF13202">
    <property type="entry name" value="EF-hand_5"/>
    <property type="match status" value="2"/>
</dbReference>
<dbReference type="AlphaFoldDB" id="A0ABC8TI24"/>
<evidence type="ECO:0000313" key="3">
    <source>
        <dbReference type="EMBL" id="CAK9166634.1"/>
    </source>
</evidence>
<dbReference type="InterPro" id="IPR011992">
    <property type="entry name" value="EF-hand-dom_pair"/>
</dbReference>
<gene>
    <name evidence="3" type="ORF">ILEXP_LOCUS35865</name>
</gene>
<protein>
    <recommendedName>
        <fullName evidence="2">EF-hand domain-containing protein</fullName>
    </recommendedName>
</protein>
<name>A0ABC8TI24_9AQUA</name>
<evidence type="ECO:0000259" key="2">
    <source>
        <dbReference type="PROSITE" id="PS50222"/>
    </source>
</evidence>
<dbReference type="PROSITE" id="PS50222">
    <property type="entry name" value="EF_HAND_2"/>
    <property type="match status" value="1"/>
</dbReference>
<dbReference type="SUPFAM" id="SSF47473">
    <property type="entry name" value="EF-hand"/>
    <property type="match status" value="1"/>
</dbReference>
<proteinExistence type="predicted"/>
<keyword evidence="4" id="KW-1185">Reference proteome</keyword>
<dbReference type="CDD" id="cd00051">
    <property type="entry name" value="EFh"/>
    <property type="match status" value="1"/>
</dbReference>
<dbReference type="InterPro" id="IPR002048">
    <property type="entry name" value="EF_hand_dom"/>
</dbReference>
<organism evidence="3 4">
    <name type="scientific">Ilex paraguariensis</name>
    <name type="common">yerba mate</name>
    <dbReference type="NCBI Taxonomy" id="185542"/>
    <lineage>
        <taxon>Eukaryota</taxon>
        <taxon>Viridiplantae</taxon>
        <taxon>Streptophyta</taxon>
        <taxon>Embryophyta</taxon>
        <taxon>Tracheophyta</taxon>
        <taxon>Spermatophyta</taxon>
        <taxon>Magnoliopsida</taxon>
        <taxon>eudicotyledons</taxon>
        <taxon>Gunneridae</taxon>
        <taxon>Pentapetalae</taxon>
        <taxon>asterids</taxon>
        <taxon>campanulids</taxon>
        <taxon>Aquifoliales</taxon>
        <taxon>Aquifoliaceae</taxon>
        <taxon>Ilex</taxon>
    </lineage>
</organism>
<feature type="domain" description="EF-hand" evidence="2">
    <location>
        <begin position="6"/>
        <end position="41"/>
    </location>
</feature>
<evidence type="ECO:0000256" key="1">
    <source>
        <dbReference type="ARBA" id="ARBA00022837"/>
    </source>
</evidence>
<keyword evidence="1" id="KW-0106">Calcium</keyword>
<dbReference type="Proteomes" id="UP001642360">
    <property type="component" value="Unassembled WGS sequence"/>
</dbReference>
<accession>A0ABC8TI24</accession>
<feature type="non-terminal residue" evidence="3">
    <location>
        <position position="1"/>
    </location>
</feature>
<comment type="caution">
    <text evidence="3">The sequence shown here is derived from an EMBL/GenBank/DDBJ whole genome shotgun (WGS) entry which is preliminary data.</text>
</comment>
<reference evidence="3 4" key="1">
    <citation type="submission" date="2024-02" db="EMBL/GenBank/DDBJ databases">
        <authorList>
            <person name="Vignale AGUSTIN F."/>
            <person name="Sosa J E."/>
            <person name="Modenutti C."/>
        </authorList>
    </citation>
    <scope>NUCLEOTIDE SEQUENCE [LARGE SCALE GENOMIC DNA]</scope>
</reference>
<evidence type="ECO:0000313" key="4">
    <source>
        <dbReference type="Proteomes" id="UP001642360"/>
    </source>
</evidence>
<dbReference type="Gene3D" id="1.10.238.10">
    <property type="entry name" value="EF-hand"/>
    <property type="match status" value="1"/>
</dbReference>
<dbReference type="InterPro" id="IPR018247">
    <property type="entry name" value="EF_Hand_1_Ca_BS"/>
</dbReference>
<sequence>TGEVPLEEEKLRKFFEKYDKNGDRKLSKEKLNEAFNYPGAYIPRWKAWRDLQVADTNGDGFIAQDEMNKLVTYAL</sequence>